<proteinExistence type="predicted"/>
<dbReference type="OrthoDB" id="4563420at2"/>
<organism evidence="2 3">
    <name type="scientific">Nonomuraea turkmeniaca</name>
    <dbReference type="NCBI Taxonomy" id="103838"/>
    <lineage>
        <taxon>Bacteria</taxon>
        <taxon>Bacillati</taxon>
        <taxon>Actinomycetota</taxon>
        <taxon>Actinomycetes</taxon>
        <taxon>Streptosporangiales</taxon>
        <taxon>Streptosporangiaceae</taxon>
        <taxon>Nonomuraea</taxon>
    </lineage>
</organism>
<dbReference type="RefSeq" id="WP_138672421.1">
    <property type="nucleotide sequence ID" value="NZ_VCKY01000228.1"/>
</dbReference>
<evidence type="ECO:0000259" key="1">
    <source>
        <dbReference type="PROSITE" id="PS50222"/>
    </source>
</evidence>
<dbReference type="GO" id="GO:0005509">
    <property type="term" value="F:calcium ion binding"/>
    <property type="evidence" value="ECO:0007669"/>
    <property type="project" value="InterPro"/>
</dbReference>
<dbReference type="InterPro" id="IPR018247">
    <property type="entry name" value="EF_Hand_1_Ca_BS"/>
</dbReference>
<accession>A0A5S4F0U5</accession>
<dbReference type="EMBL" id="VCKY01000228">
    <property type="protein sequence ID" value="TMR09553.1"/>
    <property type="molecule type" value="Genomic_DNA"/>
</dbReference>
<dbReference type="AlphaFoldDB" id="A0A5S4F0U5"/>
<evidence type="ECO:0000313" key="3">
    <source>
        <dbReference type="Proteomes" id="UP000309128"/>
    </source>
</evidence>
<dbReference type="SMART" id="SM00054">
    <property type="entry name" value="EFh"/>
    <property type="match status" value="2"/>
</dbReference>
<dbReference type="Proteomes" id="UP000309128">
    <property type="component" value="Unassembled WGS sequence"/>
</dbReference>
<feature type="domain" description="EF-hand" evidence="1">
    <location>
        <begin position="35"/>
        <end position="66"/>
    </location>
</feature>
<dbReference type="Pfam" id="PF13499">
    <property type="entry name" value="EF-hand_7"/>
    <property type="match status" value="1"/>
</dbReference>
<dbReference type="InterPro" id="IPR011992">
    <property type="entry name" value="EF-hand-dom_pair"/>
</dbReference>
<evidence type="ECO:0000313" key="2">
    <source>
        <dbReference type="EMBL" id="TMR09553.1"/>
    </source>
</evidence>
<dbReference type="SUPFAM" id="SSF47473">
    <property type="entry name" value="EF-hand"/>
    <property type="match status" value="1"/>
</dbReference>
<dbReference type="PROSITE" id="PS50222">
    <property type="entry name" value="EF_HAND_2"/>
    <property type="match status" value="2"/>
</dbReference>
<comment type="caution">
    <text evidence="2">The sequence shown here is derived from an EMBL/GenBank/DDBJ whole genome shotgun (WGS) entry which is preliminary data.</text>
</comment>
<reference evidence="2 3" key="1">
    <citation type="submission" date="2019-05" db="EMBL/GenBank/DDBJ databases">
        <title>Draft genome sequence of Nonomuraea turkmeniaca DSM 43926.</title>
        <authorList>
            <person name="Saricaoglu S."/>
            <person name="Isik K."/>
        </authorList>
    </citation>
    <scope>NUCLEOTIDE SEQUENCE [LARGE SCALE GENOMIC DNA]</scope>
    <source>
        <strain evidence="2 3">DSM 43926</strain>
    </source>
</reference>
<gene>
    <name evidence="2" type="ORF">ETD86_43165</name>
</gene>
<dbReference type="Gene3D" id="1.10.238.10">
    <property type="entry name" value="EF-hand"/>
    <property type="match status" value="1"/>
</dbReference>
<dbReference type="CDD" id="cd00051">
    <property type="entry name" value="EFh"/>
    <property type="match status" value="1"/>
</dbReference>
<dbReference type="InterPro" id="IPR002048">
    <property type="entry name" value="EF_hand_dom"/>
</dbReference>
<keyword evidence="3" id="KW-1185">Reference proteome</keyword>
<sequence length="66" mass="7245">MSDYAITFDLIDADNDGRISADELVRLMEVLGQPVTLEAAQDGVRRLDKDGDGLIDVEEFGAFIQT</sequence>
<name>A0A5S4F0U5_9ACTN</name>
<dbReference type="PROSITE" id="PS00018">
    <property type="entry name" value="EF_HAND_1"/>
    <property type="match status" value="2"/>
</dbReference>
<feature type="domain" description="EF-hand" evidence="1">
    <location>
        <begin position="1"/>
        <end position="34"/>
    </location>
</feature>
<protein>
    <submittedName>
        <fullName evidence="2">EF-hand domain-containing protein</fullName>
    </submittedName>
</protein>